<organism evidence="1 2">
    <name type="scientific">Herpetosiphon gulosus</name>
    <dbReference type="NCBI Taxonomy" id="1973496"/>
    <lineage>
        <taxon>Bacteria</taxon>
        <taxon>Bacillati</taxon>
        <taxon>Chloroflexota</taxon>
        <taxon>Chloroflexia</taxon>
        <taxon>Herpetosiphonales</taxon>
        <taxon>Herpetosiphonaceae</taxon>
        <taxon>Herpetosiphon</taxon>
    </lineage>
</organism>
<dbReference type="RefSeq" id="WP_345719994.1">
    <property type="nucleotide sequence ID" value="NZ_BAABRU010000001.1"/>
</dbReference>
<keyword evidence="2" id="KW-1185">Reference proteome</keyword>
<reference evidence="1 2" key="1">
    <citation type="submission" date="2024-02" db="EMBL/GenBank/DDBJ databases">
        <title>Herpetosiphon gulosus NBRC 112829.</title>
        <authorList>
            <person name="Ichikawa N."/>
            <person name="Katano-Makiyama Y."/>
            <person name="Hidaka K."/>
        </authorList>
    </citation>
    <scope>NUCLEOTIDE SEQUENCE [LARGE SCALE GENOMIC DNA]</scope>
    <source>
        <strain evidence="1 2">NBRC 112829</strain>
    </source>
</reference>
<gene>
    <name evidence="1" type="ORF">Hgul01_00116</name>
</gene>
<dbReference type="EMBL" id="BAABRU010000001">
    <property type="protein sequence ID" value="GAA5526344.1"/>
    <property type="molecule type" value="Genomic_DNA"/>
</dbReference>
<evidence type="ECO:0000313" key="1">
    <source>
        <dbReference type="EMBL" id="GAA5526344.1"/>
    </source>
</evidence>
<protein>
    <submittedName>
        <fullName evidence="1">Uncharacterized protein</fullName>
    </submittedName>
</protein>
<comment type="caution">
    <text evidence="1">The sequence shown here is derived from an EMBL/GenBank/DDBJ whole genome shotgun (WGS) entry which is preliminary data.</text>
</comment>
<accession>A0ABP9WTD6</accession>
<name>A0ABP9WTD6_9CHLR</name>
<evidence type="ECO:0000313" key="2">
    <source>
        <dbReference type="Proteomes" id="UP001428290"/>
    </source>
</evidence>
<dbReference type="Proteomes" id="UP001428290">
    <property type="component" value="Unassembled WGS sequence"/>
</dbReference>
<sequence>MPKRPPLPEAVRDLALDQFRSSNADRTTRGRQIITAATDLEYRWGFDSESTAENPIYLVKVQIQHWDIIQPEIYAISLVDQAFEISEIKLGQRKVSWSHWRVVPGRLS</sequence>
<proteinExistence type="predicted"/>